<evidence type="ECO:0000313" key="1">
    <source>
        <dbReference type="EMBL" id="SDH35904.1"/>
    </source>
</evidence>
<protein>
    <submittedName>
        <fullName evidence="1">Uncharacterized protein</fullName>
    </submittedName>
</protein>
<dbReference type="AlphaFoldDB" id="A0A1G8BS44"/>
<dbReference type="OrthoDB" id="4337527at2"/>
<keyword evidence="2" id="KW-1185">Reference proteome</keyword>
<gene>
    <name evidence="1" type="ORF">SAMN05421869_102102</name>
</gene>
<organism evidence="1 2">
    <name type="scientific">Nonomuraea jiangxiensis</name>
    <dbReference type="NCBI Taxonomy" id="633440"/>
    <lineage>
        <taxon>Bacteria</taxon>
        <taxon>Bacillati</taxon>
        <taxon>Actinomycetota</taxon>
        <taxon>Actinomycetes</taxon>
        <taxon>Streptosporangiales</taxon>
        <taxon>Streptosporangiaceae</taxon>
        <taxon>Nonomuraea</taxon>
    </lineage>
</organism>
<reference evidence="1 2" key="1">
    <citation type="submission" date="2016-10" db="EMBL/GenBank/DDBJ databases">
        <authorList>
            <person name="de Groot N.N."/>
        </authorList>
    </citation>
    <scope>NUCLEOTIDE SEQUENCE [LARGE SCALE GENOMIC DNA]</scope>
    <source>
        <strain evidence="1 2">CGMCC 4.6533</strain>
    </source>
</reference>
<dbReference type="EMBL" id="FNDJ01000002">
    <property type="protein sequence ID" value="SDH35904.1"/>
    <property type="molecule type" value="Genomic_DNA"/>
</dbReference>
<proteinExistence type="predicted"/>
<dbReference type="Proteomes" id="UP000199202">
    <property type="component" value="Unassembled WGS sequence"/>
</dbReference>
<name>A0A1G8BS44_9ACTN</name>
<evidence type="ECO:0000313" key="2">
    <source>
        <dbReference type="Proteomes" id="UP000199202"/>
    </source>
</evidence>
<dbReference type="RefSeq" id="WP_090929353.1">
    <property type="nucleotide sequence ID" value="NZ_FNDJ01000002.1"/>
</dbReference>
<sequence>MLLVGGGELTLANEGGQVAGPGEQSTLRMCMLWSDPPPAVGQLYDPMREQLPEAMTWRLSPQDVELLIAVPGSTSEEVAATRGRLGRARFAFIERSNVLVLCHRLGTGGWTVQPWQAARQDHLGTYAPDLPAGDRCCNDASCACP</sequence>
<dbReference type="STRING" id="633440.SAMN05421869_102102"/>
<accession>A0A1G8BS44</accession>